<accession>A0A1B6CX45</accession>
<feature type="non-terminal residue" evidence="2">
    <location>
        <position position="123"/>
    </location>
</feature>
<evidence type="ECO:0000313" key="2">
    <source>
        <dbReference type="EMBL" id="JAS18007.1"/>
    </source>
</evidence>
<name>A0A1B6CX45_9HEMI</name>
<sequence length="123" mass="14063">NSEKWEIKTIKLESVAGLSIFNKFSSECGNYSFVQYPDSPNLIAVLADFSAVYSVTIFVLWKVNLQTFQSTRLVINCGLQKLCYHSSSILPNGKLVTLMWRQKYCGLQNDIYVTWLSIPKLKE</sequence>
<keyword evidence="1" id="KW-0472">Membrane</keyword>
<evidence type="ECO:0000256" key="1">
    <source>
        <dbReference type="SAM" id="Phobius"/>
    </source>
</evidence>
<dbReference type="EMBL" id="GEDC01019291">
    <property type="protein sequence ID" value="JAS18007.1"/>
    <property type="molecule type" value="Transcribed_RNA"/>
</dbReference>
<dbReference type="AlphaFoldDB" id="A0A1B6CX45"/>
<keyword evidence="1" id="KW-0812">Transmembrane</keyword>
<protein>
    <submittedName>
        <fullName evidence="2">Uncharacterized protein</fullName>
    </submittedName>
</protein>
<feature type="non-terminal residue" evidence="2">
    <location>
        <position position="1"/>
    </location>
</feature>
<proteinExistence type="predicted"/>
<organism evidence="2">
    <name type="scientific">Clastoptera arizonana</name>
    <name type="common">Arizona spittle bug</name>
    <dbReference type="NCBI Taxonomy" id="38151"/>
    <lineage>
        <taxon>Eukaryota</taxon>
        <taxon>Metazoa</taxon>
        <taxon>Ecdysozoa</taxon>
        <taxon>Arthropoda</taxon>
        <taxon>Hexapoda</taxon>
        <taxon>Insecta</taxon>
        <taxon>Pterygota</taxon>
        <taxon>Neoptera</taxon>
        <taxon>Paraneoptera</taxon>
        <taxon>Hemiptera</taxon>
        <taxon>Auchenorrhyncha</taxon>
        <taxon>Cercopoidea</taxon>
        <taxon>Clastopteridae</taxon>
        <taxon>Clastoptera</taxon>
    </lineage>
</organism>
<gene>
    <name evidence="2" type="ORF">g.44747</name>
</gene>
<keyword evidence="1" id="KW-1133">Transmembrane helix</keyword>
<feature type="transmembrane region" description="Helical" evidence="1">
    <location>
        <begin position="42"/>
        <end position="63"/>
    </location>
</feature>
<reference evidence="2" key="1">
    <citation type="submission" date="2015-12" db="EMBL/GenBank/DDBJ databases">
        <title>De novo transcriptome assembly of four potential Pierce s Disease insect vectors from Arizona vineyards.</title>
        <authorList>
            <person name="Tassone E.E."/>
        </authorList>
    </citation>
    <scope>NUCLEOTIDE SEQUENCE</scope>
</reference>